<gene>
    <name evidence="1" type="ORF">L195_g062797</name>
</gene>
<organism evidence="1 2">
    <name type="scientific">Trifolium pratense</name>
    <name type="common">Red clover</name>
    <dbReference type="NCBI Taxonomy" id="57577"/>
    <lineage>
        <taxon>Eukaryota</taxon>
        <taxon>Viridiplantae</taxon>
        <taxon>Streptophyta</taxon>
        <taxon>Embryophyta</taxon>
        <taxon>Tracheophyta</taxon>
        <taxon>Spermatophyta</taxon>
        <taxon>Magnoliopsida</taxon>
        <taxon>eudicotyledons</taxon>
        <taxon>Gunneridae</taxon>
        <taxon>Pentapetalae</taxon>
        <taxon>rosids</taxon>
        <taxon>fabids</taxon>
        <taxon>Fabales</taxon>
        <taxon>Fabaceae</taxon>
        <taxon>Papilionoideae</taxon>
        <taxon>50 kb inversion clade</taxon>
        <taxon>NPAAA clade</taxon>
        <taxon>Hologalegina</taxon>
        <taxon>IRL clade</taxon>
        <taxon>Trifolieae</taxon>
        <taxon>Trifolium</taxon>
    </lineage>
</organism>
<accession>A0A2K3KHR1</accession>
<name>A0A2K3KHR1_TRIPR</name>
<evidence type="ECO:0000313" key="1">
    <source>
        <dbReference type="EMBL" id="PNX65841.1"/>
    </source>
</evidence>
<proteinExistence type="predicted"/>
<sequence length="38" mass="4322">MLPCLSKLEIQHCPKLALPCLPSVKELSVWECNNEELL</sequence>
<dbReference type="AlphaFoldDB" id="A0A2K3KHR1"/>
<feature type="non-terminal residue" evidence="1">
    <location>
        <position position="38"/>
    </location>
</feature>
<comment type="caution">
    <text evidence="1">The sequence shown here is derived from an EMBL/GenBank/DDBJ whole genome shotgun (WGS) entry which is preliminary data.</text>
</comment>
<reference evidence="1 2" key="2">
    <citation type="journal article" date="2017" name="Front. Plant Sci.">
        <title>Gene Classification and Mining of Molecular Markers Useful in Red Clover (Trifolium pratense) Breeding.</title>
        <authorList>
            <person name="Istvanek J."/>
            <person name="Dluhosova J."/>
            <person name="Dluhos P."/>
            <person name="Patkova L."/>
            <person name="Nedelnik J."/>
            <person name="Repkova J."/>
        </authorList>
    </citation>
    <scope>NUCLEOTIDE SEQUENCE [LARGE SCALE GENOMIC DNA]</scope>
    <source>
        <strain evidence="2">cv. Tatra</strain>
        <tissue evidence="1">Young leaves</tissue>
    </source>
</reference>
<dbReference type="Proteomes" id="UP000236291">
    <property type="component" value="Unassembled WGS sequence"/>
</dbReference>
<evidence type="ECO:0000313" key="2">
    <source>
        <dbReference type="Proteomes" id="UP000236291"/>
    </source>
</evidence>
<protein>
    <submittedName>
        <fullName evidence="1">Putative NBS-LRR resistance protein</fullName>
    </submittedName>
</protein>
<reference evidence="1 2" key="1">
    <citation type="journal article" date="2014" name="Am. J. Bot.">
        <title>Genome assembly and annotation for red clover (Trifolium pratense; Fabaceae).</title>
        <authorList>
            <person name="Istvanek J."/>
            <person name="Jaros M."/>
            <person name="Krenek A."/>
            <person name="Repkova J."/>
        </authorList>
    </citation>
    <scope>NUCLEOTIDE SEQUENCE [LARGE SCALE GENOMIC DNA]</scope>
    <source>
        <strain evidence="2">cv. Tatra</strain>
        <tissue evidence="1">Young leaves</tissue>
    </source>
</reference>
<dbReference type="EMBL" id="ASHM01185812">
    <property type="protein sequence ID" value="PNX65841.1"/>
    <property type="molecule type" value="Genomic_DNA"/>
</dbReference>